<dbReference type="Gene3D" id="3.60.21.10">
    <property type="match status" value="1"/>
</dbReference>
<dbReference type="PANTHER" id="PTHR30337:SF0">
    <property type="entry name" value="NUCLEASE SBCCD SUBUNIT D"/>
    <property type="match status" value="1"/>
</dbReference>
<comment type="caution">
    <text evidence="9">The sequence shown here is derived from an EMBL/GenBank/DDBJ whole genome shotgun (WGS) entry which is preliminary data.</text>
</comment>
<proteinExistence type="inferred from homology"/>
<gene>
    <name evidence="6 9" type="primary">sbcD</name>
    <name evidence="9" type="ORF">GFD18_09170</name>
</gene>
<protein>
    <recommendedName>
        <fullName evidence="2 6">Nuclease SbcCD subunit D</fullName>
    </recommendedName>
</protein>
<dbReference type="InterPro" id="IPR041796">
    <property type="entry name" value="Mre11_N"/>
</dbReference>
<dbReference type="GO" id="GO:0004527">
    <property type="term" value="F:exonuclease activity"/>
    <property type="evidence" value="ECO:0007669"/>
    <property type="project" value="UniProtKB-KW"/>
</dbReference>
<comment type="similarity">
    <text evidence="1 6">Belongs to the SbcD family.</text>
</comment>
<evidence type="ECO:0000256" key="7">
    <source>
        <dbReference type="SAM" id="MobiDB-lite"/>
    </source>
</evidence>
<feature type="region of interest" description="Disordered" evidence="7">
    <location>
        <begin position="127"/>
        <end position="146"/>
    </location>
</feature>
<organism evidence="9 10">
    <name type="scientific">Bifidobacterium saimiriisciurei</name>
    <dbReference type="NCBI Taxonomy" id="2661627"/>
    <lineage>
        <taxon>Bacteria</taxon>
        <taxon>Bacillati</taxon>
        <taxon>Actinomycetota</taxon>
        <taxon>Actinomycetes</taxon>
        <taxon>Bifidobacteriales</taxon>
        <taxon>Bifidobacteriaceae</taxon>
        <taxon>Bifidobacterium</taxon>
    </lineage>
</organism>
<dbReference type="EMBL" id="WHZU01000016">
    <property type="protein sequence ID" value="NEH12246.1"/>
    <property type="molecule type" value="Genomic_DNA"/>
</dbReference>
<keyword evidence="6" id="KW-0233">DNA recombination</keyword>
<feature type="region of interest" description="Disordered" evidence="7">
    <location>
        <begin position="266"/>
        <end position="294"/>
    </location>
</feature>
<evidence type="ECO:0000256" key="6">
    <source>
        <dbReference type="RuleBase" id="RU363069"/>
    </source>
</evidence>
<keyword evidence="6" id="KW-0255">Endonuclease</keyword>
<dbReference type="Pfam" id="PF00149">
    <property type="entry name" value="Metallophos"/>
    <property type="match status" value="1"/>
</dbReference>
<evidence type="ECO:0000313" key="9">
    <source>
        <dbReference type="EMBL" id="NEH12246.1"/>
    </source>
</evidence>
<evidence type="ECO:0000256" key="1">
    <source>
        <dbReference type="ARBA" id="ARBA00010555"/>
    </source>
</evidence>
<dbReference type="InterPro" id="IPR029052">
    <property type="entry name" value="Metallo-depent_PP-like"/>
</dbReference>
<feature type="compositionally biased region" description="Low complexity" evidence="7">
    <location>
        <begin position="278"/>
        <end position="287"/>
    </location>
</feature>
<comment type="subunit">
    <text evidence="6">Heterodimer of SbcC and SbcD.</text>
</comment>
<dbReference type="InterPro" id="IPR004593">
    <property type="entry name" value="SbcD"/>
</dbReference>
<keyword evidence="10" id="KW-1185">Reference proteome</keyword>
<keyword evidence="5 6" id="KW-0269">Exonuclease</keyword>
<evidence type="ECO:0000313" key="10">
    <source>
        <dbReference type="Proteomes" id="UP000475155"/>
    </source>
</evidence>
<evidence type="ECO:0000256" key="2">
    <source>
        <dbReference type="ARBA" id="ARBA00013365"/>
    </source>
</evidence>
<accession>A0ABX0CDF1</accession>
<evidence type="ECO:0000259" key="8">
    <source>
        <dbReference type="Pfam" id="PF00149"/>
    </source>
</evidence>
<dbReference type="Proteomes" id="UP000475155">
    <property type="component" value="Unassembled WGS sequence"/>
</dbReference>
<comment type="function">
    <text evidence="6">SbcCD cleaves DNA hairpin structures. These structures can inhibit DNA replication and are intermediates in certain DNA recombination reactions. The complex acts as a 3'-&gt;5' double strand exonuclease that can open hairpins. It also has a 5' single-strand endonuclease activity.</text>
</comment>
<evidence type="ECO:0000256" key="4">
    <source>
        <dbReference type="ARBA" id="ARBA00022801"/>
    </source>
</evidence>
<keyword evidence="4 6" id="KW-0378">Hydrolase</keyword>
<name>A0ABX0CDF1_9BIFI</name>
<feature type="compositionally biased region" description="Basic and acidic residues" evidence="7">
    <location>
        <begin position="467"/>
        <end position="487"/>
    </location>
</feature>
<feature type="domain" description="Calcineurin-like phosphoesterase" evidence="8">
    <location>
        <begin position="1"/>
        <end position="102"/>
    </location>
</feature>
<reference evidence="9 10" key="1">
    <citation type="submission" date="2019-10" db="EMBL/GenBank/DDBJ databases">
        <title>Bifidobacterium from non-human primates.</title>
        <authorList>
            <person name="Modesto M."/>
        </authorList>
    </citation>
    <scope>NUCLEOTIDE SEQUENCE [LARGE SCALE GENOMIC DNA]</scope>
    <source>
        <strain evidence="9 10">SMA1</strain>
    </source>
</reference>
<evidence type="ECO:0000256" key="5">
    <source>
        <dbReference type="ARBA" id="ARBA00022839"/>
    </source>
</evidence>
<feature type="compositionally biased region" description="Basic and acidic residues" evidence="7">
    <location>
        <begin position="137"/>
        <end position="146"/>
    </location>
</feature>
<dbReference type="InterPro" id="IPR050535">
    <property type="entry name" value="DNA_Repair-Maintenance_Comp"/>
</dbReference>
<feature type="region of interest" description="Disordered" evidence="7">
    <location>
        <begin position="467"/>
        <end position="500"/>
    </location>
</feature>
<evidence type="ECO:0000256" key="3">
    <source>
        <dbReference type="ARBA" id="ARBA00022722"/>
    </source>
</evidence>
<sequence length="500" mass="53491">MRILHTSDWHIGRRFKGVDLAEYQRRALEWLVDVVRREHIDVVCVSGDVYDSPMPSAASVDILDAALTRLSSIVDDAGKPAVDVIVTPGNHDSARKLGFGAHMMRDNVHLRCSIGDIATPVVVTRPRAASPTAADDASGKKGAGEKRGSAAVETLAVYAVPYLDPDIARPTLRAMLEDDASIPRSHAGVMGAAMSLIRADIARRRASNPRMKAVMMAHAFVSGANPSDSERNIAVGGVDGVPAAMFAGSGLDYLALGHLHRAQRVTVPQDGRDDGDAVDGSVSVDGSGPDEGLRVDEGMNAGGEGRTPIARYSGSLLAYSFSEGCVPPREGNGKSVVIVDMPEDSREPSIRTLNVESGQPPLVQLRGTPDELLGSLAERHARDWVSATVVCDAYPHGMYQKIDAVYDHALEKRFDIRRRPQAAGGRAMANLHEAHSEIDVLKDFVRYTLHRDPTADETAVLRQAVERTLDEAGDGPAKDSTRKDSTRKTAAGKPAGKGRG</sequence>
<dbReference type="SUPFAM" id="SSF56300">
    <property type="entry name" value="Metallo-dependent phosphatases"/>
    <property type="match status" value="1"/>
</dbReference>
<dbReference type="InterPro" id="IPR004843">
    <property type="entry name" value="Calcineurin-like_PHP"/>
</dbReference>
<dbReference type="RefSeq" id="WP_163199866.1">
    <property type="nucleotide sequence ID" value="NZ_WHZU01000016.1"/>
</dbReference>
<dbReference type="NCBIfam" id="TIGR00619">
    <property type="entry name" value="sbcd"/>
    <property type="match status" value="1"/>
</dbReference>
<dbReference type="PANTHER" id="PTHR30337">
    <property type="entry name" value="COMPONENT OF ATP-DEPENDENT DSDNA EXONUCLEASE"/>
    <property type="match status" value="1"/>
</dbReference>
<keyword evidence="3 6" id="KW-0540">Nuclease</keyword>
<keyword evidence="6" id="KW-0235">DNA replication</keyword>
<dbReference type="CDD" id="cd00840">
    <property type="entry name" value="MPP_Mre11_N"/>
    <property type="match status" value="1"/>
</dbReference>